<sequence>MEFLREIETPHLLLKKLRRQDVDRLYALYSDKTVTANLRIPTYQSKAEATALIHFYEEEMKLKHAICYMVWNGAHAVGICSLDEIHWDFQRATVNYALISDTDTELYGQEILTALAMEAKRLHLVRVSAVVNPADATYRLNLETAGFQKEGTLRKYWRYHHQLLDEVLYSLIQEPTDTQ</sequence>
<dbReference type="OrthoDB" id="9811523at2"/>
<name>A0A0R2G1R7_9LACO</name>
<dbReference type="PANTHER" id="PTHR46067">
    <property type="entry name" value="ACYL-COA N-ACYLTRANSFERASES (NAT) SUPERFAMILY PROTEIN"/>
    <property type="match status" value="1"/>
</dbReference>
<evidence type="ECO:0000313" key="5">
    <source>
        <dbReference type="Proteomes" id="UP000051751"/>
    </source>
</evidence>
<dbReference type="Gene3D" id="3.40.630.30">
    <property type="match status" value="1"/>
</dbReference>
<proteinExistence type="predicted"/>
<dbReference type="GO" id="GO:0016747">
    <property type="term" value="F:acyltransferase activity, transferring groups other than amino-acyl groups"/>
    <property type="evidence" value="ECO:0007669"/>
    <property type="project" value="InterPro"/>
</dbReference>
<dbReference type="PATRIC" id="fig|81857.3.peg.2185"/>
<dbReference type="Pfam" id="PF13302">
    <property type="entry name" value="Acetyltransf_3"/>
    <property type="match status" value="1"/>
</dbReference>
<dbReference type="RefSeq" id="WP_057769508.1">
    <property type="nucleotide sequence ID" value="NZ_JQAT01000008.1"/>
</dbReference>
<dbReference type="EMBL" id="JQAT01000008">
    <property type="protein sequence ID" value="KRN27481.1"/>
    <property type="molecule type" value="Genomic_DNA"/>
</dbReference>
<evidence type="ECO:0000313" key="2">
    <source>
        <dbReference type="EMBL" id="KRN27481.1"/>
    </source>
</evidence>
<reference evidence="4 5" key="1">
    <citation type="journal article" date="2015" name="Genome Announc.">
        <title>Expanding the biotechnology potential of lactobacilli through comparative genomics of 213 strains and associated genera.</title>
        <authorList>
            <person name="Sun Z."/>
            <person name="Harris H.M."/>
            <person name="McCann A."/>
            <person name="Guo C."/>
            <person name="Argimon S."/>
            <person name="Zhang W."/>
            <person name="Yang X."/>
            <person name="Jeffery I.B."/>
            <person name="Cooney J.C."/>
            <person name="Kagawa T.F."/>
            <person name="Liu W."/>
            <person name="Song Y."/>
            <person name="Salvetti E."/>
            <person name="Wrobel A."/>
            <person name="Rasinkangas P."/>
            <person name="Parkhill J."/>
            <person name="Rea M.C."/>
            <person name="O'Sullivan O."/>
            <person name="Ritari J."/>
            <person name="Douillard F.P."/>
            <person name="Paul Ross R."/>
            <person name="Yang R."/>
            <person name="Briner A.E."/>
            <person name="Felis G.E."/>
            <person name="de Vos W.M."/>
            <person name="Barrangou R."/>
            <person name="Klaenhammer T.R."/>
            <person name="Caufield P.W."/>
            <person name="Cui Y."/>
            <person name="Zhang H."/>
            <person name="O'Toole P.W."/>
        </authorList>
    </citation>
    <scope>NUCLEOTIDE SEQUENCE [LARGE SCALE GENOMIC DNA]</scope>
    <source>
        <strain evidence="2 5">ATCC BAA-66</strain>
        <strain evidence="3 4">DSM 13344</strain>
    </source>
</reference>
<keyword evidence="4" id="KW-1185">Reference proteome</keyword>
<dbReference type="InterPro" id="IPR000182">
    <property type="entry name" value="GNAT_dom"/>
</dbReference>
<evidence type="ECO:0000259" key="1">
    <source>
        <dbReference type="PROSITE" id="PS51186"/>
    </source>
</evidence>
<evidence type="ECO:0000313" key="4">
    <source>
        <dbReference type="Proteomes" id="UP000051645"/>
    </source>
</evidence>
<dbReference type="PANTHER" id="PTHR46067:SF27">
    <property type="entry name" value="ACYL-COA N-ACYLTRANSFERASES (NAT) SUPERFAMILY PROTEIN"/>
    <property type="match status" value="1"/>
</dbReference>
<feature type="domain" description="N-acetyltransferase" evidence="1">
    <location>
        <begin position="12"/>
        <end position="165"/>
    </location>
</feature>
<dbReference type="EMBL" id="JQAZ01000004">
    <property type="protein sequence ID" value="KRN31322.1"/>
    <property type="molecule type" value="Genomic_DNA"/>
</dbReference>
<dbReference type="Proteomes" id="UP000051751">
    <property type="component" value="Unassembled WGS sequence"/>
</dbReference>
<evidence type="ECO:0000313" key="3">
    <source>
        <dbReference type="EMBL" id="KRN31322.1"/>
    </source>
</evidence>
<gene>
    <name evidence="2" type="ORF">IV38_GL002135</name>
    <name evidence="3" type="ORF">IV40_GL001315</name>
</gene>
<dbReference type="STRING" id="81857.IV38_GL002135"/>
<dbReference type="PROSITE" id="PS51186">
    <property type="entry name" value="GNAT"/>
    <property type="match status" value="1"/>
</dbReference>
<dbReference type="Proteomes" id="UP000051645">
    <property type="component" value="Unassembled WGS sequence"/>
</dbReference>
<protein>
    <recommendedName>
        <fullName evidence="1">N-acetyltransferase domain-containing protein</fullName>
    </recommendedName>
</protein>
<accession>A0A0R2G1R7</accession>
<dbReference type="InterPro" id="IPR016181">
    <property type="entry name" value="Acyl_CoA_acyltransferase"/>
</dbReference>
<dbReference type="AlphaFoldDB" id="A0A0R2G1R7"/>
<comment type="caution">
    <text evidence="3">The sequence shown here is derived from an EMBL/GenBank/DDBJ whole genome shotgun (WGS) entry which is preliminary data.</text>
</comment>
<dbReference type="SUPFAM" id="SSF55729">
    <property type="entry name" value="Acyl-CoA N-acyltransferases (Nat)"/>
    <property type="match status" value="1"/>
</dbReference>
<organism evidence="3 4">
    <name type="scientific">Lactobacillus selangorensis</name>
    <dbReference type="NCBI Taxonomy" id="81857"/>
    <lineage>
        <taxon>Bacteria</taxon>
        <taxon>Bacillati</taxon>
        <taxon>Bacillota</taxon>
        <taxon>Bacilli</taxon>
        <taxon>Lactobacillales</taxon>
        <taxon>Lactobacillaceae</taxon>
        <taxon>Lactobacillus</taxon>
    </lineage>
</organism>